<evidence type="ECO:0000313" key="3">
    <source>
        <dbReference type="EMBL" id="GLK10139.1"/>
    </source>
</evidence>
<organism evidence="3 4">
    <name type="scientific">Streptosporangium carneum</name>
    <dbReference type="NCBI Taxonomy" id="47481"/>
    <lineage>
        <taxon>Bacteria</taxon>
        <taxon>Bacillati</taxon>
        <taxon>Actinomycetota</taxon>
        <taxon>Actinomycetes</taxon>
        <taxon>Streptosporangiales</taxon>
        <taxon>Streptosporangiaceae</taxon>
        <taxon>Streptosporangium</taxon>
    </lineage>
</organism>
<gene>
    <name evidence="3" type="ORF">GCM10017600_35450</name>
</gene>
<comment type="similarity">
    <text evidence="1">Belongs to the enoyl-CoA hydratase/isomerase family.</text>
</comment>
<dbReference type="EMBL" id="BSEV01000007">
    <property type="protein sequence ID" value="GLK10139.1"/>
    <property type="molecule type" value="Genomic_DNA"/>
</dbReference>
<dbReference type="Gene3D" id="3.10.129.10">
    <property type="entry name" value="Hotdog Thioesterase"/>
    <property type="match status" value="1"/>
</dbReference>
<dbReference type="PANTHER" id="PTHR42993:SF1">
    <property type="entry name" value="MAOC-LIKE DEHYDRATASE DOMAIN-CONTAINING PROTEIN"/>
    <property type="match status" value="1"/>
</dbReference>
<comment type="caution">
    <text evidence="3">The sequence shown here is derived from an EMBL/GenBank/DDBJ whole genome shotgun (WGS) entry which is preliminary data.</text>
</comment>
<dbReference type="PANTHER" id="PTHR42993">
    <property type="entry name" value="MAOC-LIKE DEHYDRATASE DOMAIN-CONTAINING PROTEIN"/>
    <property type="match status" value="1"/>
</dbReference>
<evidence type="ECO:0000313" key="4">
    <source>
        <dbReference type="Proteomes" id="UP001143474"/>
    </source>
</evidence>
<protein>
    <submittedName>
        <fullName evidence="3">MaoC family dehydratase</fullName>
    </submittedName>
</protein>
<dbReference type="InterPro" id="IPR002539">
    <property type="entry name" value="MaoC-like_dom"/>
</dbReference>
<accession>A0A9W6I2N0</accession>
<evidence type="ECO:0000259" key="2">
    <source>
        <dbReference type="Pfam" id="PF01575"/>
    </source>
</evidence>
<sequence length="150" mass="16203">MRSFTDLADLTAAKGEHLGYSAWREVTQEQVAMFADATDDHQWIHVDPVRAAESPFGGTVAHGYLTLALLPALMTEIFQVEGITMGVNFGLDKVRFPAPVRVGSRVRGGAELTDVKNSPAGKLVKVKMTVEVEGQKRAACVAETLSLYVA</sequence>
<reference evidence="3" key="2">
    <citation type="submission" date="2023-01" db="EMBL/GenBank/DDBJ databases">
        <authorList>
            <person name="Sun Q."/>
            <person name="Evtushenko L."/>
        </authorList>
    </citation>
    <scope>NUCLEOTIDE SEQUENCE</scope>
    <source>
        <strain evidence="3">VKM Ac-2007</strain>
    </source>
</reference>
<evidence type="ECO:0000256" key="1">
    <source>
        <dbReference type="ARBA" id="ARBA00005254"/>
    </source>
</evidence>
<dbReference type="InterPro" id="IPR029069">
    <property type="entry name" value="HotDog_dom_sf"/>
</dbReference>
<name>A0A9W6I2N0_9ACTN</name>
<dbReference type="Proteomes" id="UP001143474">
    <property type="component" value="Unassembled WGS sequence"/>
</dbReference>
<dbReference type="CDD" id="cd03450">
    <property type="entry name" value="NodN"/>
    <property type="match status" value="1"/>
</dbReference>
<dbReference type="RefSeq" id="WP_271218583.1">
    <property type="nucleotide sequence ID" value="NZ_BAAAVD010000042.1"/>
</dbReference>
<reference evidence="3" key="1">
    <citation type="journal article" date="2014" name="Int. J. Syst. Evol. Microbiol.">
        <title>Complete genome sequence of Corynebacterium casei LMG S-19264T (=DSM 44701T), isolated from a smear-ripened cheese.</title>
        <authorList>
            <consortium name="US DOE Joint Genome Institute (JGI-PGF)"/>
            <person name="Walter F."/>
            <person name="Albersmeier A."/>
            <person name="Kalinowski J."/>
            <person name="Ruckert C."/>
        </authorList>
    </citation>
    <scope>NUCLEOTIDE SEQUENCE</scope>
    <source>
        <strain evidence="3">VKM Ac-2007</strain>
    </source>
</reference>
<dbReference type="InterPro" id="IPR039375">
    <property type="entry name" value="NodN-like"/>
</dbReference>
<keyword evidence="4" id="KW-1185">Reference proteome</keyword>
<dbReference type="AlphaFoldDB" id="A0A9W6I2N0"/>
<dbReference type="Pfam" id="PF01575">
    <property type="entry name" value="MaoC_dehydratas"/>
    <property type="match status" value="1"/>
</dbReference>
<dbReference type="SUPFAM" id="SSF54637">
    <property type="entry name" value="Thioesterase/thiol ester dehydrase-isomerase"/>
    <property type="match status" value="1"/>
</dbReference>
<proteinExistence type="inferred from homology"/>
<feature type="domain" description="MaoC-like" evidence="2">
    <location>
        <begin position="12"/>
        <end position="130"/>
    </location>
</feature>